<evidence type="ECO:0000256" key="4">
    <source>
        <dbReference type="ARBA" id="ARBA00023163"/>
    </source>
</evidence>
<sequence length="344" mass="37053">MDLKQLKALVTVVEVGSVTRAAELLHLVQPAVTRQIRTLEQEFGVPLFERTRHGMRPTEAGASLAERARRVLTELDRARAELAPAPGVVTGIVTVGLLESTAGLLAEPLVSAVLHDHPGIELRLLTAYSGHLQQWLDDGDLDLSLLYNLTNAPSLNVTPLVREQLWVAAPTADALRADSPVPLAEVAARPFVMPTAGHALRALITGAAREAGVELEVSVQTNSMPVQKDLVRGGRGWTILPAVGIADDVTLSAAPLTGPEVWRSIVLGAPRAGRSTPAVEAVARELVHQVRTSVHNGRWPSARLAERAPWRAGMRNGLPRRRQDPGRSRGEGVEGDRDEQQWNG</sequence>
<dbReference type="InterPro" id="IPR036390">
    <property type="entry name" value="WH_DNA-bd_sf"/>
</dbReference>
<dbReference type="Gene3D" id="3.40.190.290">
    <property type="match status" value="1"/>
</dbReference>
<feature type="domain" description="HTH lysR-type" evidence="6">
    <location>
        <begin position="1"/>
        <end position="58"/>
    </location>
</feature>
<evidence type="ECO:0000256" key="5">
    <source>
        <dbReference type="SAM" id="MobiDB-lite"/>
    </source>
</evidence>
<comment type="similarity">
    <text evidence="1">Belongs to the LysR transcriptional regulatory family.</text>
</comment>
<name>A0ABN2RY63_9PSEU</name>
<keyword evidence="8" id="KW-1185">Reference proteome</keyword>
<evidence type="ECO:0000256" key="2">
    <source>
        <dbReference type="ARBA" id="ARBA00023015"/>
    </source>
</evidence>
<dbReference type="SUPFAM" id="SSF46785">
    <property type="entry name" value="Winged helix' DNA-binding domain"/>
    <property type="match status" value="1"/>
</dbReference>
<feature type="region of interest" description="Disordered" evidence="5">
    <location>
        <begin position="310"/>
        <end position="344"/>
    </location>
</feature>
<dbReference type="PRINTS" id="PR00039">
    <property type="entry name" value="HTHLYSR"/>
</dbReference>
<accession>A0ABN2RY63</accession>
<organism evidence="7 8">
    <name type="scientific">Amycolatopsis minnesotensis</name>
    <dbReference type="NCBI Taxonomy" id="337894"/>
    <lineage>
        <taxon>Bacteria</taxon>
        <taxon>Bacillati</taxon>
        <taxon>Actinomycetota</taxon>
        <taxon>Actinomycetes</taxon>
        <taxon>Pseudonocardiales</taxon>
        <taxon>Pseudonocardiaceae</taxon>
        <taxon>Amycolatopsis</taxon>
    </lineage>
</organism>
<gene>
    <name evidence="7" type="ORF">GCM10009754_61100</name>
</gene>
<dbReference type="InterPro" id="IPR050950">
    <property type="entry name" value="HTH-type_LysR_regulators"/>
</dbReference>
<dbReference type="InterPro" id="IPR005119">
    <property type="entry name" value="LysR_subst-bd"/>
</dbReference>
<feature type="compositionally biased region" description="Basic and acidic residues" evidence="5">
    <location>
        <begin position="321"/>
        <end position="344"/>
    </location>
</feature>
<protein>
    <submittedName>
        <fullName evidence="7">LysR substrate-binding domain-containing protein</fullName>
    </submittedName>
</protein>
<evidence type="ECO:0000313" key="7">
    <source>
        <dbReference type="EMBL" id="GAA1977060.1"/>
    </source>
</evidence>
<dbReference type="InterPro" id="IPR036388">
    <property type="entry name" value="WH-like_DNA-bd_sf"/>
</dbReference>
<dbReference type="Proteomes" id="UP001501116">
    <property type="component" value="Unassembled WGS sequence"/>
</dbReference>
<comment type="caution">
    <text evidence="7">The sequence shown here is derived from an EMBL/GenBank/DDBJ whole genome shotgun (WGS) entry which is preliminary data.</text>
</comment>
<evidence type="ECO:0000256" key="1">
    <source>
        <dbReference type="ARBA" id="ARBA00009437"/>
    </source>
</evidence>
<proteinExistence type="inferred from homology"/>
<dbReference type="InterPro" id="IPR000847">
    <property type="entry name" value="LysR_HTH_N"/>
</dbReference>
<reference evidence="7 8" key="1">
    <citation type="journal article" date="2019" name="Int. J. Syst. Evol. Microbiol.">
        <title>The Global Catalogue of Microorganisms (GCM) 10K type strain sequencing project: providing services to taxonomists for standard genome sequencing and annotation.</title>
        <authorList>
            <consortium name="The Broad Institute Genomics Platform"/>
            <consortium name="The Broad Institute Genome Sequencing Center for Infectious Disease"/>
            <person name="Wu L."/>
            <person name="Ma J."/>
        </authorList>
    </citation>
    <scope>NUCLEOTIDE SEQUENCE [LARGE SCALE GENOMIC DNA]</scope>
    <source>
        <strain evidence="7 8">JCM 14545</strain>
    </source>
</reference>
<evidence type="ECO:0000259" key="6">
    <source>
        <dbReference type="PROSITE" id="PS50931"/>
    </source>
</evidence>
<keyword evidence="4" id="KW-0804">Transcription</keyword>
<dbReference type="EMBL" id="BAAANN010000028">
    <property type="protein sequence ID" value="GAA1977060.1"/>
    <property type="molecule type" value="Genomic_DNA"/>
</dbReference>
<dbReference type="PANTHER" id="PTHR30419">
    <property type="entry name" value="HTH-TYPE TRANSCRIPTIONAL REGULATOR YBHD"/>
    <property type="match status" value="1"/>
</dbReference>
<dbReference type="SUPFAM" id="SSF53850">
    <property type="entry name" value="Periplasmic binding protein-like II"/>
    <property type="match status" value="1"/>
</dbReference>
<keyword evidence="3" id="KW-0238">DNA-binding</keyword>
<dbReference type="Gene3D" id="1.10.10.10">
    <property type="entry name" value="Winged helix-like DNA-binding domain superfamily/Winged helix DNA-binding domain"/>
    <property type="match status" value="1"/>
</dbReference>
<evidence type="ECO:0000313" key="8">
    <source>
        <dbReference type="Proteomes" id="UP001501116"/>
    </source>
</evidence>
<evidence type="ECO:0000256" key="3">
    <source>
        <dbReference type="ARBA" id="ARBA00023125"/>
    </source>
</evidence>
<dbReference type="RefSeq" id="WP_344426596.1">
    <property type="nucleotide sequence ID" value="NZ_BAAANN010000028.1"/>
</dbReference>
<keyword evidence="2" id="KW-0805">Transcription regulation</keyword>
<dbReference type="Pfam" id="PF00126">
    <property type="entry name" value="HTH_1"/>
    <property type="match status" value="1"/>
</dbReference>
<dbReference type="Pfam" id="PF03466">
    <property type="entry name" value="LysR_substrate"/>
    <property type="match status" value="1"/>
</dbReference>
<dbReference type="PROSITE" id="PS50931">
    <property type="entry name" value="HTH_LYSR"/>
    <property type="match status" value="1"/>
</dbReference>